<proteinExistence type="predicted"/>
<comment type="caution">
    <text evidence="2">The sequence shown here is derived from an EMBL/GenBank/DDBJ whole genome shotgun (WGS) entry which is preliminary data.</text>
</comment>
<reference evidence="2" key="1">
    <citation type="submission" date="2021-02" db="EMBL/GenBank/DDBJ databases">
        <authorList>
            <person name="Dougan E. K."/>
            <person name="Rhodes N."/>
            <person name="Thang M."/>
            <person name="Chan C."/>
        </authorList>
    </citation>
    <scope>NUCLEOTIDE SEQUENCE</scope>
</reference>
<dbReference type="EMBL" id="CAJNJA010017828">
    <property type="protein sequence ID" value="CAE7408832.1"/>
    <property type="molecule type" value="Genomic_DNA"/>
</dbReference>
<feature type="region of interest" description="Disordered" evidence="1">
    <location>
        <begin position="16"/>
        <end position="48"/>
    </location>
</feature>
<evidence type="ECO:0000313" key="3">
    <source>
        <dbReference type="Proteomes" id="UP000601435"/>
    </source>
</evidence>
<keyword evidence="3" id="KW-1185">Reference proteome</keyword>
<name>A0A812QX10_9DINO</name>
<evidence type="ECO:0000313" key="2">
    <source>
        <dbReference type="EMBL" id="CAE7408832.1"/>
    </source>
</evidence>
<evidence type="ECO:0000256" key="1">
    <source>
        <dbReference type="SAM" id="MobiDB-lite"/>
    </source>
</evidence>
<accession>A0A812QX10</accession>
<feature type="compositionally biased region" description="Low complexity" evidence="1">
    <location>
        <begin position="26"/>
        <end position="46"/>
    </location>
</feature>
<protein>
    <submittedName>
        <fullName evidence="2">Uncharacterized protein</fullName>
    </submittedName>
</protein>
<sequence length="251" mass="27236">MLSDDGWEAVLQDVIGFQPGHGAGQGEEAPAPAAEEELAASQPSLSDPSLAELSDMAEACRSATDDSDSLPDNSLWWVNLIKSHASGHSRPQPCKVPRTVLSACSGSAAELMVLKALGIPFVCWSTSEPCAEFRSFQAANHGPAIHHMRKTMQDQVTDCPCTLHPEASACFVDHSPSLAVYGTPCKPYSVLRAKRFVNGSRKHVSYDVTFSDSFDWLQKHTPLVAIMEQVMGFVSPESQSVEESPMDRWGF</sequence>
<dbReference type="OrthoDB" id="10446597at2759"/>
<dbReference type="SUPFAM" id="SSF53335">
    <property type="entry name" value="S-adenosyl-L-methionine-dependent methyltransferases"/>
    <property type="match status" value="1"/>
</dbReference>
<dbReference type="Gene3D" id="3.40.50.150">
    <property type="entry name" value="Vaccinia Virus protein VP39"/>
    <property type="match status" value="1"/>
</dbReference>
<dbReference type="AlphaFoldDB" id="A0A812QX10"/>
<gene>
    <name evidence="2" type="ORF">SNEC2469_LOCUS11244</name>
</gene>
<dbReference type="Proteomes" id="UP000601435">
    <property type="component" value="Unassembled WGS sequence"/>
</dbReference>
<organism evidence="2 3">
    <name type="scientific">Symbiodinium necroappetens</name>
    <dbReference type="NCBI Taxonomy" id="1628268"/>
    <lineage>
        <taxon>Eukaryota</taxon>
        <taxon>Sar</taxon>
        <taxon>Alveolata</taxon>
        <taxon>Dinophyceae</taxon>
        <taxon>Suessiales</taxon>
        <taxon>Symbiodiniaceae</taxon>
        <taxon>Symbiodinium</taxon>
    </lineage>
</organism>
<dbReference type="InterPro" id="IPR029063">
    <property type="entry name" value="SAM-dependent_MTases_sf"/>
</dbReference>